<accession>A0ABS4QRB5</accession>
<evidence type="ECO:0000313" key="3">
    <source>
        <dbReference type="Proteomes" id="UP001519325"/>
    </source>
</evidence>
<comment type="caution">
    <text evidence="2">The sequence shown here is derived from an EMBL/GenBank/DDBJ whole genome shotgun (WGS) entry which is preliminary data.</text>
</comment>
<organism evidence="2 3">
    <name type="scientific">Nocardia goodfellowii</name>
    <dbReference type="NCBI Taxonomy" id="882446"/>
    <lineage>
        <taxon>Bacteria</taxon>
        <taxon>Bacillati</taxon>
        <taxon>Actinomycetota</taxon>
        <taxon>Actinomycetes</taxon>
        <taxon>Mycobacteriales</taxon>
        <taxon>Nocardiaceae</taxon>
        <taxon>Nocardia</taxon>
    </lineage>
</organism>
<gene>
    <name evidence="2" type="ORF">BJ987_007131</name>
</gene>
<evidence type="ECO:0000313" key="2">
    <source>
        <dbReference type="EMBL" id="MBP2194230.1"/>
    </source>
</evidence>
<protein>
    <submittedName>
        <fullName evidence="2">Deazaflavin-dependent oxidoreductase (Nitroreductase family)</fullName>
    </submittedName>
</protein>
<keyword evidence="1" id="KW-0812">Transmembrane</keyword>
<reference evidence="2 3" key="1">
    <citation type="submission" date="2021-03" db="EMBL/GenBank/DDBJ databases">
        <title>Sequencing the genomes of 1000 actinobacteria strains.</title>
        <authorList>
            <person name="Klenk H.-P."/>
        </authorList>
    </citation>
    <scope>NUCLEOTIDE SEQUENCE [LARGE SCALE GENOMIC DNA]</scope>
    <source>
        <strain evidence="2 3">DSM 45516</strain>
    </source>
</reference>
<dbReference type="InterPro" id="IPR012349">
    <property type="entry name" value="Split_barrel_FMN-bd"/>
</dbReference>
<sequence length="161" mass="17371">MWFWIAIAVGAPVALVLTGLLFLVVAMRTGYRPALTAVRRFNRRFTNRHNMKTAGQPGATSSVIRHRGRSSGKAYATPIGVTEAGDEFVILLPYGTNPDWLKNVLAAGSAEVVHEGVPYRATDPEVVSAASVARHLSRPERLARLLFGVDAALRLHVTAAA</sequence>
<dbReference type="Pfam" id="PF04075">
    <property type="entry name" value="F420H2_quin_red"/>
    <property type="match status" value="1"/>
</dbReference>
<keyword evidence="1" id="KW-0472">Membrane</keyword>
<feature type="transmembrane region" description="Helical" evidence="1">
    <location>
        <begin position="6"/>
        <end position="26"/>
    </location>
</feature>
<evidence type="ECO:0000256" key="1">
    <source>
        <dbReference type="SAM" id="Phobius"/>
    </source>
</evidence>
<keyword evidence="1" id="KW-1133">Transmembrane helix</keyword>
<dbReference type="Gene3D" id="2.30.110.10">
    <property type="entry name" value="Electron Transport, Fmn-binding Protein, Chain A"/>
    <property type="match status" value="1"/>
</dbReference>
<dbReference type="NCBIfam" id="TIGR00026">
    <property type="entry name" value="hi_GC_TIGR00026"/>
    <property type="match status" value="1"/>
</dbReference>
<name>A0ABS4QRB5_9NOCA</name>
<dbReference type="Proteomes" id="UP001519325">
    <property type="component" value="Unassembled WGS sequence"/>
</dbReference>
<dbReference type="RefSeq" id="WP_209897383.1">
    <property type="nucleotide sequence ID" value="NZ_JAGGMR010000001.1"/>
</dbReference>
<proteinExistence type="predicted"/>
<keyword evidence="3" id="KW-1185">Reference proteome</keyword>
<dbReference type="InterPro" id="IPR004378">
    <property type="entry name" value="F420H2_quin_Rdtase"/>
</dbReference>
<dbReference type="EMBL" id="JAGGMR010000001">
    <property type="protein sequence ID" value="MBP2194230.1"/>
    <property type="molecule type" value="Genomic_DNA"/>
</dbReference>